<dbReference type="PANTHER" id="PTHR43026:SF1">
    <property type="entry name" value="2-HYDROXYACID DEHYDROGENASE HOMOLOG 1-RELATED"/>
    <property type="match status" value="1"/>
</dbReference>
<dbReference type="SUPFAM" id="SSF51735">
    <property type="entry name" value="NAD(P)-binding Rossmann-fold domains"/>
    <property type="match status" value="1"/>
</dbReference>
<proteinExistence type="inferred from homology"/>
<dbReference type="Gene3D" id="3.40.50.720">
    <property type="entry name" value="NAD(P)-binding Rossmann-like Domain"/>
    <property type="match status" value="2"/>
</dbReference>
<name>A0ABN9WUF7_9DINO</name>
<evidence type="ECO:0000313" key="6">
    <source>
        <dbReference type="Proteomes" id="UP001189429"/>
    </source>
</evidence>
<dbReference type="InterPro" id="IPR029753">
    <property type="entry name" value="D-isomer_DH_CS"/>
</dbReference>
<comment type="caution">
    <text evidence="5">The sequence shown here is derived from an EMBL/GenBank/DDBJ whole genome shotgun (WGS) entry which is preliminary data.</text>
</comment>
<dbReference type="Pfam" id="PF02826">
    <property type="entry name" value="2-Hacid_dh_C"/>
    <property type="match status" value="1"/>
</dbReference>
<sequence length="194" mass="21315">MHGKTVGIVSTGKIGTIAAQCFKGFGMKVLGYDMYPNDHFKEIGDYVTMDELLAQSDVISLHTPLMPATHHMINKEVIDKMKDGVILVNCSRGGLVDTEALIEGLLAGKIGGAGLDVYENEDKLFFQNFVNCDTRERMAAWDKTFNMLSALPNVIVTPHTAFLTKEALENICNTTIQNIDEFLEGKELTNGVKA</sequence>
<dbReference type="InterPro" id="IPR036291">
    <property type="entry name" value="NAD(P)-bd_dom_sf"/>
</dbReference>
<dbReference type="PROSITE" id="PS00671">
    <property type="entry name" value="D_2_HYDROXYACID_DH_3"/>
    <property type="match status" value="1"/>
</dbReference>
<dbReference type="Proteomes" id="UP001189429">
    <property type="component" value="Unassembled WGS sequence"/>
</dbReference>
<accession>A0ABN9WUF7</accession>
<evidence type="ECO:0000313" key="5">
    <source>
        <dbReference type="EMBL" id="CAK0890457.1"/>
    </source>
</evidence>
<dbReference type="PROSITE" id="PS00670">
    <property type="entry name" value="D_2_HYDROXYACID_DH_2"/>
    <property type="match status" value="1"/>
</dbReference>
<evidence type="ECO:0000256" key="1">
    <source>
        <dbReference type="ARBA" id="ARBA00005854"/>
    </source>
</evidence>
<gene>
    <name evidence="5" type="ORF">PCOR1329_LOCUS70700</name>
</gene>
<reference evidence="5" key="1">
    <citation type="submission" date="2023-10" db="EMBL/GenBank/DDBJ databases">
        <authorList>
            <person name="Chen Y."/>
            <person name="Shah S."/>
            <person name="Dougan E. K."/>
            <person name="Thang M."/>
            <person name="Chan C."/>
        </authorList>
    </citation>
    <scope>NUCLEOTIDE SEQUENCE [LARGE SCALE GENOMIC DNA]</scope>
</reference>
<keyword evidence="3" id="KW-0520">NAD</keyword>
<keyword evidence="6" id="KW-1185">Reference proteome</keyword>
<dbReference type="PANTHER" id="PTHR43026">
    <property type="entry name" value="2-HYDROXYACID DEHYDROGENASE HOMOLOG 1-RELATED"/>
    <property type="match status" value="1"/>
</dbReference>
<evidence type="ECO:0000259" key="4">
    <source>
        <dbReference type="Pfam" id="PF02826"/>
    </source>
</evidence>
<dbReference type="EMBL" id="CAUYUJ010019357">
    <property type="protein sequence ID" value="CAK0890457.1"/>
    <property type="molecule type" value="Genomic_DNA"/>
</dbReference>
<comment type="similarity">
    <text evidence="1">Belongs to the D-isomer specific 2-hydroxyacid dehydrogenase family.</text>
</comment>
<dbReference type="InterPro" id="IPR006140">
    <property type="entry name" value="D-isomer_DH_NAD-bd"/>
</dbReference>
<evidence type="ECO:0000256" key="3">
    <source>
        <dbReference type="ARBA" id="ARBA00023027"/>
    </source>
</evidence>
<protein>
    <recommendedName>
        <fullName evidence="4">D-isomer specific 2-hydroxyacid dehydrogenase NAD-binding domain-containing protein</fullName>
    </recommendedName>
</protein>
<evidence type="ECO:0000256" key="2">
    <source>
        <dbReference type="ARBA" id="ARBA00023002"/>
    </source>
</evidence>
<dbReference type="InterPro" id="IPR058205">
    <property type="entry name" value="D-LDH-like"/>
</dbReference>
<keyword evidence="2" id="KW-0560">Oxidoreductase</keyword>
<organism evidence="5 6">
    <name type="scientific">Prorocentrum cordatum</name>
    <dbReference type="NCBI Taxonomy" id="2364126"/>
    <lineage>
        <taxon>Eukaryota</taxon>
        <taxon>Sar</taxon>
        <taxon>Alveolata</taxon>
        <taxon>Dinophyceae</taxon>
        <taxon>Prorocentrales</taxon>
        <taxon>Prorocentraceae</taxon>
        <taxon>Prorocentrum</taxon>
    </lineage>
</organism>
<feature type="domain" description="D-isomer specific 2-hydroxyacid dehydrogenase NAD-binding" evidence="4">
    <location>
        <begin position="2"/>
        <end position="161"/>
    </location>
</feature>